<dbReference type="Proteomes" id="UP000255411">
    <property type="component" value="Chromosome"/>
</dbReference>
<dbReference type="RefSeq" id="WP_115130840.1">
    <property type="nucleotide sequence ID" value="NZ_CP022601.1"/>
</dbReference>
<feature type="transmembrane region" description="Helical" evidence="1">
    <location>
        <begin position="6"/>
        <end position="23"/>
    </location>
</feature>
<evidence type="ECO:0000313" key="2">
    <source>
        <dbReference type="EMBL" id="AXJ13875.1"/>
    </source>
</evidence>
<accession>A0A345VMC3</accession>
<name>A0A345VMC3_9STRE</name>
<organism evidence="2 3">
    <name type="scientific">Streptococcus pluranimalium</name>
    <dbReference type="NCBI Taxonomy" id="82348"/>
    <lineage>
        <taxon>Bacteria</taxon>
        <taxon>Bacillati</taxon>
        <taxon>Bacillota</taxon>
        <taxon>Bacilli</taxon>
        <taxon>Lactobacillales</taxon>
        <taxon>Streptococcaceae</taxon>
        <taxon>Streptococcus</taxon>
    </lineage>
</organism>
<evidence type="ECO:0000313" key="3">
    <source>
        <dbReference type="Proteomes" id="UP000255411"/>
    </source>
</evidence>
<keyword evidence="1" id="KW-1133">Transmembrane helix</keyword>
<sequence length="62" mass="7176">MFRILVFVGFLIYLVTGLILIRNHAKLDISRPLKVLLLLIFILILVLLIYALLFVILFGYNS</sequence>
<keyword evidence="1" id="KW-0472">Membrane</keyword>
<reference evidence="2 3" key="1">
    <citation type="submission" date="2017-07" db="EMBL/GenBank/DDBJ databases">
        <title>Streptococcus pluranimalium as cause of bovine abortion.</title>
        <authorList>
            <person name="Rodriguez Campos S."/>
            <person name="Gobeli Brawand S."/>
            <person name="Brodard I."/>
            <person name="Rychener L."/>
            <person name="Perreten V."/>
        </authorList>
    </citation>
    <scope>NUCLEOTIDE SEQUENCE [LARGE SCALE GENOMIC DNA]</scope>
    <source>
        <strain evidence="2 3">14A0014</strain>
    </source>
</reference>
<proteinExistence type="predicted"/>
<gene>
    <name evidence="2" type="ORF">Sp14A_19900</name>
</gene>
<dbReference type="EMBL" id="CP022601">
    <property type="protein sequence ID" value="AXJ13875.1"/>
    <property type="molecule type" value="Genomic_DNA"/>
</dbReference>
<feature type="transmembrane region" description="Helical" evidence="1">
    <location>
        <begin position="35"/>
        <end position="60"/>
    </location>
</feature>
<evidence type="ECO:0008006" key="4">
    <source>
        <dbReference type="Google" id="ProtNLM"/>
    </source>
</evidence>
<evidence type="ECO:0000256" key="1">
    <source>
        <dbReference type="SAM" id="Phobius"/>
    </source>
</evidence>
<keyword evidence="1" id="KW-0812">Transmembrane</keyword>
<protein>
    <recommendedName>
        <fullName evidence="4">NADH-quinone oxidoreductase subunit K</fullName>
    </recommendedName>
</protein>
<dbReference type="AlphaFoldDB" id="A0A345VMC3"/>